<organism evidence="2 3">
    <name type="scientific">Micromonospora coerulea</name>
    <dbReference type="NCBI Taxonomy" id="47856"/>
    <lineage>
        <taxon>Bacteria</taxon>
        <taxon>Bacillati</taxon>
        <taxon>Actinomycetota</taxon>
        <taxon>Actinomycetes</taxon>
        <taxon>Micromonosporales</taxon>
        <taxon>Micromonosporaceae</taxon>
        <taxon>Micromonospora</taxon>
    </lineage>
</organism>
<name>A0ABP8SIX0_9ACTN</name>
<dbReference type="EMBL" id="BAABGU010000014">
    <property type="protein sequence ID" value="GAA4570174.1"/>
    <property type="molecule type" value="Genomic_DNA"/>
</dbReference>
<keyword evidence="3" id="KW-1185">Reference proteome</keyword>
<accession>A0ABP8SIX0</accession>
<evidence type="ECO:0000256" key="1">
    <source>
        <dbReference type="SAM" id="MobiDB-lite"/>
    </source>
</evidence>
<sequence length="206" mass="22796">MNNFADSRPVVSRDMLDTASHQMLDMIHTGWSGGLLTRGDRYRGEVQDMEALDVLAAFGSTGRVGLLHPGARLREVVAAYGMPWDIGRIDKRHRWSHLYSYGDVEFVVCRCRIITSVTVQTWRGTVELPSQAQSGEVIALPARLTSAHIKALAAYLGHADAGFTLRIYTHLLPTSEDRTRRAIDKAFGEDQAADDGREARDGLETA</sequence>
<gene>
    <name evidence="2" type="ORF">GCM10023176_28140</name>
</gene>
<dbReference type="Proteomes" id="UP001500307">
    <property type="component" value="Unassembled WGS sequence"/>
</dbReference>
<feature type="region of interest" description="Disordered" evidence="1">
    <location>
        <begin position="186"/>
        <end position="206"/>
    </location>
</feature>
<reference evidence="3" key="1">
    <citation type="journal article" date="2019" name="Int. J. Syst. Evol. Microbiol.">
        <title>The Global Catalogue of Microorganisms (GCM) 10K type strain sequencing project: providing services to taxonomists for standard genome sequencing and annotation.</title>
        <authorList>
            <consortium name="The Broad Institute Genomics Platform"/>
            <consortium name="The Broad Institute Genome Sequencing Center for Infectious Disease"/>
            <person name="Wu L."/>
            <person name="Ma J."/>
        </authorList>
    </citation>
    <scope>NUCLEOTIDE SEQUENCE [LARGE SCALE GENOMIC DNA]</scope>
    <source>
        <strain evidence="3">JCM 3175</strain>
    </source>
</reference>
<protein>
    <submittedName>
        <fullName evidence="2">Uncharacterized protein</fullName>
    </submittedName>
</protein>
<evidence type="ECO:0000313" key="2">
    <source>
        <dbReference type="EMBL" id="GAA4570174.1"/>
    </source>
</evidence>
<proteinExistence type="predicted"/>
<evidence type="ECO:0000313" key="3">
    <source>
        <dbReference type="Proteomes" id="UP001500307"/>
    </source>
</evidence>
<comment type="caution">
    <text evidence="2">The sequence shown here is derived from an EMBL/GenBank/DDBJ whole genome shotgun (WGS) entry which is preliminary data.</text>
</comment>